<evidence type="ECO:0000256" key="2">
    <source>
        <dbReference type="ARBA" id="ARBA00022490"/>
    </source>
</evidence>
<dbReference type="PROSITE" id="PS51857">
    <property type="entry name" value="CSD_2"/>
    <property type="match status" value="1"/>
</dbReference>
<dbReference type="PRINTS" id="PR00050">
    <property type="entry name" value="COLDSHOCK"/>
</dbReference>
<dbReference type="InterPro" id="IPR002059">
    <property type="entry name" value="CSP_DNA-bd"/>
</dbReference>
<dbReference type="InterPro" id="IPR012340">
    <property type="entry name" value="NA-bd_OB-fold"/>
</dbReference>
<accession>A0ABY6N7P7</accession>
<feature type="domain" description="CSD" evidence="3">
    <location>
        <begin position="1"/>
        <end position="48"/>
    </location>
</feature>
<dbReference type="InterPro" id="IPR011129">
    <property type="entry name" value="CSD"/>
</dbReference>
<name>A0ABY6N7P7_9ALTE</name>
<dbReference type="PIRSF" id="PIRSF002599">
    <property type="entry name" value="Cold_shock_A"/>
    <property type="match status" value="1"/>
</dbReference>
<keyword evidence="2" id="KW-0963">Cytoplasm</keyword>
<dbReference type="SMART" id="SM00357">
    <property type="entry name" value="CSP"/>
    <property type="match status" value="1"/>
</dbReference>
<comment type="subcellular location">
    <subcellularLocation>
        <location evidence="1">Cytoplasm</location>
    </subcellularLocation>
</comment>
<evidence type="ECO:0000259" key="3">
    <source>
        <dbReference type="PROSITE" id="PS51857"/>
    </source>
</evidence>
<reference evidence="4" key="1">
    <citation type="submission" date="2022-06" db="EMBL/GenBank/DDBJ databases">
        <title>Alkalimarinus sp. nov., isolated from gut of a Alitta virens.</title>
        <authorList>
            <person name="Yang A.I."/>
            <person name="Shin N.-R."/>
        </authorList>
    </citation>
    <scope>NUCLEOTIDE SEQUENCE</scope>
    <source>
        <strain evidence="4">A2M4</strain>
    </source>
</reference>
<proteinExistence type="predicted"/>
<keyword evidence="5" id="KW-1185">Reference proteome</keyword>
<dbReference type="Proteomes" id="UP001163739">
    <property type="component" value="Chromosome"/>
</dbReference>
<dbReference type="EMBL" id="CP100390">
    <property type="protein sequence ID" value="UZE98049.1"/>
    <property type="molecule type" value="Genomic_DNA"/>
</dbReference>
<dbReference type="Gene3D" id="2.40.50.140">
    <property type="entry name" value="Nucleic acid-binding proteins"/>
    <property type="match status" value="1"/>
</dbReference>
<sequence length="50" mass="5682">MTRDAGDDVFVHFRSIRGHGRRSLRQGQQVRFNVTQGDKGLQAENVSVVR</sequence>
<protein>
    <submittedName>
        <fullName evidence="4">Cold shock domain-containing protein</fullName>
    </submittedName>
</protein>
<dbReference type="SUPFAM" id="SSF50249">
    <property type="entry name" value="Nucleic acid-binding proteins"/>
    <property type="match status" value="1"/>
</dbReference>
<evidence type="ECO:0000256" key="1">
    <source>
        <dbReference type="ARBA" id="ARBA00004496"/>
    </source>
</evidence>
<gene>
    <name evidence="4" type="ORF">NKI27_13615</name>
</gene>
<dbReference type="Pfam" id="PF00313">
    <property type="entry name" value="CSD"/>
    <property type="match status" value="1"/>
</dbReference>
<dbReference type="InterPro" id="IPR012156">
    <property type="entry name" value="Cold_shock_CspA"/>
</dbReference>
<evidence type="ECO:0000313" key="4">
    <source>
        <dbReference type="EMBL" id="UZE98049.1"/>
    </source>
</evidence>
<evidence type="ECO:0000313" key="5">
    <source>
        <dbReference type="Proteomes" id="UP001163739"/>
    </source>
</evidence>
<organism evidence="4 5">
    <name type="scientific">Alkalimarinus alittae</name>
    <dbReference type="NCBI Taxonomy" id="2961619"/>
    <lineage>
        <taxon>Bacteria</taxon>
        <taxon>Pseudomonadati</taxon>
        <taxon>Pseudomonadota</taxon>
        <taxon>Gammaproteobacteria</taxon>
        <taxon>Alteromonadales</taxon>
        <taxon>Alteromonadaceae</taxon>
        <taxon>Alkalimarinus</taxon>
    </lineage>
</organism>